<dbReference type="STRING" id="454171.CP488_02040"/>
<dbReference type="eggNOG" id="COG1774">
    <property type="taxonomic scope" value="Bacteria"/>
</dbReference>
<dbReference type="FunCoup" id="S0EVN4">
    <property type="interactions" value="35"/>
</dbReference>
<dbReference type="InterPro" id="IPR047767">
    <property type="entry name" value="PSP1-like"/>
</dbReference>
<dbReference type="HOGENOM" id="CLU_033149_2_0_0"/>
<dbReference type="EMBL" id="HF951689">
    <property type="protein sequence ID" value="CCW35856.1"/>
    <property type="molecule type" value="Genomic_DNA"/>
</dbReference>
<sequence length="294" mass="33335">MPLCVGVAFKRVAKSYWFEANGIELKEGDQVIVETSRGLALGVVRIGPQDVPEDDLQAPLQRVLRRAEAADLQRERELRQKAQADLALFKEGIQRHELPMKALYAEYTFDGEQLTFYFSSETRVDFRDLVRDLVARLKVRVMLYQVGARDETKMLGGIGPCGRTLCCATFLTEFASISMKMAKDQSLFLNPVKFSGICGKLMCCLRYEHETYVEAREHLPPIGQLVMSPRGQGKVVELNLLKETAIVQLLESGAEMEFPATELRIEKTTRCSECRGCQLERMREELAEENLSEE</sequence>
<dbReference type="PANTHER" id="PTHR43830:SF3">
    <property type="entry name" value="PROTEIN PSP1"/>
    <property type="match status" value="1"/>
</dbReference>
<dbReference type="KEGG" id="ccz:CCALI_02049"/>
<feature type="domain" description="PSP1 C-terminal" evidence="1">
    <location>
        <begin position="61"/>
        <end position="146"/>
    </location>
</feature>
<protein>
    <submittedName>
        <fullName evidence="2">Uncharacterized homolog of PSP1</fullName>
    </submittedName>
</protein>
<accession>S0EVN4</accession>
<proteinExistence type="predicted"/>
<dbReference type="InterPro" id="IPR007557">
    <property type="entry name" value="PSP1_C"/>
</dbReference>
<dbReference type="Pfam" id="PF04468">
    <property type="entry name" value="PSP1"/>
    <property type="match status" value="1"/>
</dbReference>
<dbReference type="Proteomes" id="UP000014227">
    <property type="component" value="Chromosome I"/>
</dbReference>
<dbReference type="GO" id="GO:0005737">
    <property type="term" value="C:cytoplasm"/>
    <property type="evidence" value="ECO:0007669"/>
    <property type="project" value="TreeGrafter"/>
</dbReference>
<dbReference type="OrthoDB" id="9779344at2"/>
<dbReference type="PROSITE" id="PS51411">
    <property type="entry name" value="PSP1_C"/>
    <property type="match status" value="1"/>
</dbReference>
<gene>
    <name evidence="2" type="ORF">CCALI_02049</name>
</gene>
<dbReference type="NCBIfam" id="NF041131">
    <property type="entry name" value="RicT_YaaT_fam"/>
    <property type="match status" value="1"/>
</dbReference>
<evidence type="ECO:0000313" key="2">
    <source>
        <dbReference type="EMBL" id="CCW35856.1"/>
    </source>
</evidence>
<keyword evidence="3" id="KW-1185">Reference proteome</keyword>
<organism evidence="2 3">
    <name type="scientific">Chthonomonas calidirosea (strain DSM 23976 / ICMP 18418 / T49)</name>
    <dbReference type="NCBI Taxonomy" id="1303518"/>
    <lineage>
        <taxon>Bacteria</taxon>
        <taxon>Bacillati</taxon>
        <taxon>Armatimonadota</taxon>
        <taxon>Chthonomonadia</taxon>
        <taxon>Chthonomonadales</taxon>
        <taxon>Chthonomonadaceae</taxon>
        <taxon>Chthonomonas</taxon>
    </lineage>
</organism>
<evidence type="ECO:0000259" key="1">
    <source>
        <dbReference type="PROSITE" id="PS51411"/>
    </source>
</evidence>
<dbReference type="InParanoid" id="S0EVN4"/>
<reference evidence="3" key="1">
    <citation type="submission" date="2013-03" db="EMBL/GenBank/DDBJ databases">
        <title>Genome sequence of Chthonomonas calidirosea, the first sequenced genome from the Armatimonadetes phylum (formally candidate division OP10).</title>
        <authorList>
            <person name="Lee K.C.Y."/>
            <person name="Morgan X.C."/>
            <person name="Dunfield P.F."/>
            <person name="Tamas I."/>
            <person name="Houghton K.M."/>
            <person name="Vyssotski M."/>
            <person name="Ryan J.L.J."/>
            <person name="Lagutin K."/>
            <person name="McDonald I.R."/>
            <person name="Stott M.B."/>
        </authorList>
    </citation>
    <scope>NUCLEOTIDE SEQUENCE [LARGE SCALE GENOMIC DNA]</scope>
    <source>
        <strain evidence="3">DSM 23976 / ICMP 18418 / T49</strain>
    </source>
</reference>
<name>S0EVN4_CHTCT</name>
<dbReference type="RefSeq" id="WP_016483380.1">
    <property type="nucleotide sequence ID" value="NC_021487.1"/>
</dbReference>
<evidence type="ECO:0000313" key="3">
    <source>
        <dbReference type="Proteomes" id="UP000014227"/>
    </source>
</evidence>
<dbReference type="AlphaFoldDB" id="S0EVN4"/>
<dbReference type="PATRIC" id="fig|1303518.3.peg.2114"/>
<dbReference type="PANTHER" id="PTHR43830">
    <property type="entry name" value="PROTEIN PSP1"/>
    <property type="match status" value="1"/>
</dbReference>